<feature type="domain" description="C2H2-type" evidence="11">
    <location>
        <begin position="194"/>
        <end position="223"/>
    </location>
</feature>
<gene>
    <name evidence="12" type="ORF">UTRI_00170</name>
</gene>
<dbReference type="GO" id="GO:0005634">
    <property type="term" value="C:nucleus"/>
    <property type="evidence" value="ECO:0007669"/>
    <property type="project" value="UniProtKB-SubCell"/>
</dbReference>
<dbReference type="EMBL" id="OOIN01000002">
    <property type="protein sequence ID" value="SPO20694.1"/>
    <property type="molecule type" value="Genomic_DNA"/>
</dbReference>
<reference evidence="12 13" key="1">
    <citation type="submission" date="2018-03" db="EMBL/GenBank/DDBJ databases">
        <authorList>
            <person name="Guldener U."/>
        </authorList>
    </citation>
    <scope>NUCLEOTIDE SEQUENCE [LARGE SCALE GENOMIC DNA]</scope>
    <source>
        <strain evidence="12 13">NBRC100155</strain>
    </source>
</reference>
<feature type="region of interest" description="Disordered" evidence="10">
    <location>
        <begin position="579"/>
        <end position="608"/>
    </location>
</feature>
<evidence type="ECO:0000256" key="10">
    <source>
        <dbReference type="SAM" id="MobiDB-lite"/>
    </source>
</evidence>
<evidence type="ECO:0000313" key="13">
    <source>
        <dbReference type="Proteomes" id="UP000324022"/>
    </source>
</evidence>
<accession>A0A5C3DQQ9</accession>
<feature type="domain" description="C2H2-type" evidence="11">
    <location>
        <begin position="37"/>
        <end position="66"/>
    </location>
</feature>
<evidence type="ECO:0000256" key="8">
    <source>
        <dbReference type="ARBA" id="ARBA00023242"/>
    </source>
</evidence>
<dbReference type="Proteomes" id="UP000324022">
    <property type="component" value="Unassembled WGS sequence"/>
</dbReference>
<comment type="subcellular location">
    <subcellularLocation>
        <location evidence="1">Nucleus</location>
    </subcellularLocation>
</comment>
<evidence type="ECO:0000256" key="9">
    <source>
        <dbReference type="PROSITE-ProRule" id="PRU00042"/>
    </source>
</evidence>
<dbReference type="GO" id="GO:0000981">
    <property type="term" value="F:DNA-binding transcription factor activity, RNA polymerase II-specific"/>
    <property type="evidence" value="ECO:0007669"/>
    <property type="project" value="TreeGrafter"/>
</dbReference>
<evidence type="ECO:0000256" key="7">
    <source>
        <dbReference type="ARBA" id="ARBA00023163"/>
    </source>
</evidence>
<proteinExistence type="predicted"/>
<organism evidence="12 13">
    <name type="scientific">Ustilago trichophora</name>
    <dbReference type="NCBI Taxonomy" id="86804"/>
    <lineage>
        <taxon>Eukaryota</taxon>
        <taxon>Fungi</taxon>
        <taxon>Dikarya</taxon>
        <taxon>Basidiomycota</taxon>
        <taxon>Ustilaginomycotina</taxon>
        <taxon>Ustilaginomycetes</taxon>
        <taxon>Ustilaginales</taxon>
        <taxon>Ustilaginaceae</taxon>
        <taxon>Ustilago</taxon>
    </lineage>
</organism>
<evidence type="ECO:0000313" key="12">
    <source>
        <dbReference type="EMBL" id="SPO20694.1"/>
    </source>
</evidence>
<feature type="region of interest" description="Disordered" evidence="10">
    <location>
        <begin position="157"/>
        <end position="187"/>
    </location>
</feature>
<protein>
    <submittedName>
        <fullName evidence="12">Related to Zinc finger protein</fullName>
    </submittedName>
</protein>
<dbReference type="FunFam" id="3.30.160.60:FF:000099">
    <property type="entry name" value="Zinc finger protein 79"/>
    <property type="match status" value="1"/>
</dbReference>
<feature type="domain" description="C2H2-type" evidence="11">
    <location>
        <begin position="139"/>
        <end position="168"/>
    </location>
</feature>
<dbReference type="SUPFAM" id="SSF57667">
    <property type="entry name" value="beta-beta-alpha zinc fingers"/>
    <property type="match status" value="5"/>
</dbReference>
<evidence type="ECO:0000256" key="3">
    <source>
        <dbReference type="ARBA" id="ARBA00022737"/>
    </source>
</evidence>
<keyword evidence="5" id="KW-0862">Zinc</keyword>
<sequence>MTTVASGGCGPSPAPSIPSLAGQPEAGPSSRPNDGLHRCPYAGCSKSYTKASKLAQHVRSHTGERPFVCDHEGCGASYMRNEHLKAHQRRHQDPSEKSFACDAEGCELKFWTASQLKNHVQACHADHLSSLTGTSAHDYPCTEAGCDMTFHKRKQLRQHIRDHHGSTQRLEQQGSAEDQHRSEGSSSLATELPFTCQFPGCARRFPTNSKRKTHYRTHEDGRYTCSMDHTKSQGARSASQGPFVYTFSTWSALQAHMKEAHPPVCPWPGCGKRFQRQDNLRAHYRRHEHRKLRLELEAKVLEGSHENELNHLRAELSDNSYGTSSEEEEEEEEDGPEKIDAAVSTFGYPGFLSNNHQPNSLTRQSSSSSTPAASPSLTEEQLVHKAAHLHATRPRRGGVFRDLSSPALSIVTSVSGKTGSAHPGSVATSITSARGPSAAFPCTWNGCSKVFTRKSTLSIHVRTAHLGEKPFECPDCGRRFAHKHLVSRHRRVCAGTRSSPEHITSTGSRLRFSAEHAHEDDEANTSSNDSSSRHSNTEEDSSEAAERGAESSVADASNDPMSALKPRLLDLLTGRGYSATEADSPLSTPDASGKRPAADDGGSAVKRRRTTRGRVFACPWTKIRHELDREMLDPALLVKANALEDQATENDSSGLICEHRFKRLYDLRRHLNSQHGLDLTADELTAMINQTAWTHVQ</sequence>
<evidence type="ECO:0000256" key="4">
    <source>
        <dbReference type="ARBA" id="ARBA00022771"/>
    </source>
</evidence>
<feature type="compositionally biased region" description="Polar residues" evidence="10">
    <location>
        <begin position="167"/>
        <end position="176"/>
    </location>
</feature>
<dbReference type="InterPro" id="IPR013087">
    <property type="entry name" value="Znf_C2H2_type"/>
</dbReference>
<keyword evidence="13" id="KW-1185">Reference proteome</keyword>
<name>A0A5C3DQQ9_9BASI</name>
<dbReference type="InterPro" id="IPR050329">
    <property type="entry name" value="GLI_C2H2-zinc-finger"/>
</dbReference>
<feature type="region of interest" description="Disordered" evidence="10">
    <location>
        <begin position="308"/>
        <end position="379"/>
    </location>
</feature>
<feature type="compositionally biased region" description="Polar residues" evidence="10">
    <location>
        <begin position="496"/>
        <end position="508"/>
    </location>
</feature>
<dbReference type="AlphaFoldDB" id="A0A5C3DQQ9"/>
<dbReference type="FunFam" id="3.30.160.60:FF:000032">
    <property type="entry name" value="Krueppel-like factor 4"/>
    <property type="match status" value="1"/>
</dbReference>
<feature type="domain" description="C2H2-type" evidence="11">
    <location>
        <begin position="263"/>
        <end position="292"/>
    </location>
</feature>
<dbReference type="Gene3D" id="3.30.160.60">
    <property type="entry name" value="Classic Zinc Finger"/>
    <property type="match status" value="7"/>
</dbReference>
<dbReference type="GO" id="GO:0008270">
    <property type="term" value="F:zinc ion binding"/>
    <property type="evidence" value="ECO:0007669"/>
    <property type="project" value="UniProtKB-KW"/>
</dbReference>
<evidence type="ECO:0000256" key="6">
    <source>
        <dbReference type="ARBA" id="ARBA00023015"/>
    </source>
</evidence>
<evidence type="ECO:0000259" key="11">
    <source>
        <dbReference type="PROSITE" id="PS50157"/>
    </source>
</evidence>
<dbReference type="PANTHER" id="PTHR19818">
    <property type="entry name" value="ZINC FINGER PROTEIN ZIC AND GLI"/>
    <property type="match status" value="1"/>
</dbReference>
<feature type="compositionally biased region" description="Acidic residues" evidence="10">
    <location>
        <begin position="325"/>
        <end position="335"/>
    </location>
</feature>
<keyword evidence="7" id="KW-0804">Transcription</keyword>
<feature type="domain" description="C2H2-type" evidence="11">
    <location>
        <begin position="440"/>
        <end position="470"/>
    </location>
</feature>
<keyword evidence="4 9" id="KW-0863">Zinc-finger</keyword>
<dbReference type="OrthoDB" id="427030at2759"/>
<feature type="domain" description="C2H2-type" evidence="11">
    <location>
        <begin position="67"/>
        <end position="96"/>
    </location>
</feature>
<keyword evidence="6" id="KW-0805">Transcription regulation</keyword>
<dbReference type="PANTHER" id="PTHR19818:SF139">
    <property type="entry name" value="PAIR-RULE PROTEIN ODD-PAIRED"/>
    <property type="match status" value="1"/>
</dbReference>
<feature type="domain" description="C2H2-type" evidence="11">
    <location>
        <begin position="471"/>
        <end position="498"/>
    </location>
</feature>
<feature type="region of interest" description="Disordered" evidence="10">
    <location>
        <begin position="488"/>
        <end position="562"/>
    </location>
</feature>
<dbReference type="PROSITE" id="PS50157">
    <property type="entry name" value="ZINC_FINGER_C2H2_2"/>
    <property type="match status" value="7"/>
</dbReference>
<evidence type="ECO:0000256" key="5">
    <source>
        <dbReference type="ARBA" id="ARBA00022833"/>
    </source>
</evidence>
<dbReference type="PROSITE" id="PS00028">
    <property type="entry name" value="ZINC_FINGER_C2H2_1"/>
    <property type="match status" value="7"/>
</dbReference>
<dbReference type="Pfam" id="PF00096">
    <property type="entry name" value="zf-C2H2"/>
    <property type="match status" value="5"/>
</dbReference>
<keyword evidence="2" id="KW-0479">Metal-binding</keyword>
<dbReference type="GO" id="GO:0000978">
    <property type="term" value="F:RNA polymerase II cis-regulatory region sequence-specific DNA binding"/>
    <property type="evidence" value="ECO:0007669"/>
    <property type="project" value="TreeGrafter"/>
</dbReference>
<feature type="compositionally biased region" description="Low complexity" evidence="10">
    <location>
        <begin position="360"/>
        <end position="377"/>
    </location>
</feature>
<keyword evidence="8" id="KW-0539">Nucleus</keyword>
<feature type="region of interest" description="Disordered" evidence="10">
    <location>
        <begin position="1"/>
        <end position="35"/>
    </location>
</feature>
<dbReference type="InterPro" id="IPR036236">
    <property type="entry name" value="Znf_C2H2_sf"/>
</dbReference>
<evidence type="ECO:0000256" key="2">
    <source>
        <dbReference type="ARBA" id="ARBA00022723"/>
    </source>
</evidence>
<evidence type="ECO:0000256" key="1">
    <source>
        <dbReference type="ARBA" id="ARBA00004123"/>
    </source>
</evidence>
<dbReference type="SMART" id="SM00355">
    <property type="entry name" value="ZnF_C2H2"/>
    <property type="match status" value="10"/>
</dbReference>
<dbReference type="GO" id="GO:0045944">
    <property type="term" value="P:positive regulation of transcription by RNA polymerase II"/>
    <property type="evidence" value="ECO:0007669"/>
    <property type="project" value="UniProtKB-ARBA"/>
</dbReference>
<keyword evidence="3" id="KW-0677">Repeat</keyword>